<evidence type="ECO:0000313" key="2">
    <source>
        <dbReference type="EMBL" id="QDU83616.1"/>
    </source>
</evidence>
<evidence type="ECO:0000313" key="3">
    <source>
        <dbReference type="Proteomes" id="UP000319342"/>
    </source>
</evidence>
<dbReference type="OrthoDB" id="165483at2"/>
<dbReference type="AlphaFoldDB" id="A0A518CWL6"/>
<dbReference type="Pfam" id="PF03745">
    <property type="entry name" value="DUF309"/>
    <property type="match status" value="1"/>
</dbReference>
<protein>
    <recommendedName>
        <fullName evidence="4">DUF309 domain-containing protein</fullName>
    </recommendedName>
</protein>
<feature type="region of interest" description="Disordered" evidence="1">
    <location>
        <begin position="1"/>
        <end position="28"/>
    </location>
</feature>
<organism evidence="2 3">
    <name type="scientific">Rohdeia mirabilis</name>
    <dbReference type="NCBI Taxonomy" id="2528008"/>
    <lineage>
        <taxon>Bacteria</taxon>
        <taxon>Pseudomonadati</taxon>
        <taxon>Planctomycetota</taxon>
        <taxon>Planctomycetia</taxon>
        <taxon>Planctomycetia incertae sedis</taxon>
        <taxon>Rohdeia</taxon>
    </lineage>
</organism>
<dbReference type="InterPro" id="IPR023203">
    <property type="entry name" value="TTHA0068_sf"/>
</dbReference>
<dbReference type="EMBL" id="CP036290">
    <property type="protein sequence ID" value="QDU83616.1"/>
    <property type="molecule type" value="Genomic_DNA"/>
</dbReference>
<dbReference type="InterPro" id="IPR005500">
    <property type="entry name" value="DUF309"/>
</dbReference>
<evidence type="ECO:0000256" key="1">
    <source>
        <dbReference type="SAM" id="MobiDB-lite"/>
    </source>
</evidence>
<gene>
    <name evidence="2" type="ORF">Pla163_07150</name>
</gene>
<dbReference type="Proteomes" id="UP000319342">
    <property type="component" value="Chromosome"/>
</dbReference>
<dbReference type="Gene3D" id="1.10.3450.10">
    <property type="entry name" value="TTHA0068-like"/>
    <property type="match status" value="1"/>
</dbReference>
<name>A0A518CWL6_9BACT</name>
<sequence>MTAEQGSSADARPPKGDHEGPSSHTGRGALSVGAALFDAGRHHAAHEVFEEAWIAARGTGRSAEALWWQGLVLCAGALHHRGTGNRSGQKALGVRAIERLSAALDGAANSGGTEGAPWWTHRCRTWLERWRAFVAAEPAGADPRLGDLVGEAGADEA</sequence>
<dbReference type="SUPFAM" id="SSF140663">
    <property type="entry name" value="TTHA0068-like"/>
    <property type="match status" value="1"/>
</dbReference>
<keyword evidence="3" id="KW-1185">Reference proteome</keyword>
<reference evidence="2 3" key="1">
    <citation type="submission" date="2019-02" db="EMBL/GenBank/DDBJ databases">
        <title>Deep-cultivation of Planctomycetes and their phenomic and genomic characterization uncovers novel biology.</title>
        <authorList>
            <person name="Wiegand S."/>
            <person name="Jogler M."/>
            <person name="Boedeker C."/>
            <person name="Pinto D."/>
            <person name="Vollmers J."/>
            <person name="Rivas-Marin E."/>
            <person name="Kohn T."/>
            <person name="Peeters S.H."/>
            <person name="Heuer A."/>
            <person name="Rast P."/>
            <person name="Oberbeckmann S."/>
            <person name="Bunk B."/>
            <person name="Jeske O."/>
            <person name="Meyerdierks A."/>
            <person name="Storesund J.E."/>
            <person name="Kallscheuer N."/>
            <person name="Luecker S."/>
            <person name="Lage O.M."/>
            <person name="Pohl T."/>
            <person name="Merkel B.J."/>
            <person name="Hornburger P."/>
            <person name="Mueller R.-W."/>
            <person name="Bruemmer F."/>
            <person name="Labrenz M."/>
            <person name="Spormann A.M."/>
            <person name="Op den Camp H."/>
            <person name="Overmann J."/>
            <person name="Amann R."/>
            <person name="Jetten M.S.M."/>
            <person name="Mascher T."/>
            <person name="Medema M.H."/>
            <person name="Devos D.P."/>
            <person name="Kaster A.-K."/>
            <person name="Ovreas L."/>
            <person name="Rohde M."/>
            <person name="Galperin M.Y."/>
            <person name="Jogler C."/>
        </authorList>
    </citation>
    <scope>NUCLEOTIDE SEQUENCE [LARGE SCALE GENOMIC DNA]</scope>
    <source>
        <strain evidence="2 3">Pla163</strain>
    </source>
</reference>
<dbReference type="RefSeq" id="WP_145183638.1">
    <property type="nucleotide sequence ID" value="NZ_CP036290.1"/>
</dbReference>
<proteinExistence type="predicted"/>
<feature type="compositionally biased region" description="Basic and acidic residues" evidence="1">
    <location>
        <begin position="12"/>
        <end position="21"/>
    </location>
</feature>
<accession>A0A518CWL6</accession>
<evidence type="ECO:0008006" key="4">
    <source>
        <dbReference type="Google" id="ProtNLM"/>
    </source>
</evidence>